<dbReference type="GeneID" id="108562037"/>
<keyword evidence="5" id="KW-0963">Cytoplasm</keyword>
<sequence>MTQNESESLAALEHLMEEFFSHTVSNSRKHEIEVQLNSFSSQLDSWKLCVYFVTHTSSQYVSMYALTTIESVINRQWVSLEWEHRVQLKSALYNYLIEHDTTAPNFIRNKLVKLMVDIARFDWPHFYPEFFTNIIQLLQSQNGQLLGLIMLRTASEELMCPRPDLSSFRKEELTRLVQQHIPQVFQILTSILDSLGNKRRQNAATATPPPSPTHPSSAPNLAQQISAASFRPDSKAITREALSTVQHLFSWANLIQIPVQMITTIFNFTNVSSYAQDDDDMCVLAMSTLNELLYRKCVPPGSQELFIQLYHHIVQLLRDISCPSTGKLDTLGPDFMEKLSELLSLLIEQHLWRLESEPGFSAVDFLGLLFQLSMQLPSVNCYLRCLAVWASFIKQIKPQNAQRYSEALLGLVIAVLNKMQFTCNMNQLKEISNDDQNDNNETEWQVFLKTSIEIIAMIAEFAPIETFTRVLAPWKTANDVFCMLENAVDIRNCSLKLEFSETVRLQCILKDLTSLTQTLARLSSIFLDPDSEYYQQASPIIDNLLMKLIQSASLATNARFYHLKMNDMKLVNDFTEVHGQILAALKTWWLWLNTNGEMKVKELNSLMDITVPILRSANHEPPKVTHGAAHLLLSITDTMFPPTLIVLPSVVELLQMCPTIKYPDKQCKEVVMCAFTNLLVKPWGELSQQDLQKRNQMIVQFFESITKDFKEINATTDARRVKDVVETVLPCLSSVVNYSKHFPLNSKKTLYSAIKSTIEQALIVLPIYCKYPNVNEHLLIFFLNVLGVLQQHMGVVLVKHAMEVFLDVAVSDQQRKDYSGLDKMLQIFQLVVEAPGNNYKNFLPGILSLCLDNVFPTLIVEANEQPDCIIALINLLHSILLHRWNYFYVSQIRLGNSPGCSDADPSPDSIQQPELLLKLLQVFGQSLLQPDINTFRTSLAALENLNGKWKLYHKGLFRDHLLSQFLTVLLQTLLDKSHNLLTDDILYALYNMSAVNFQGFFTTFLQQFLQNLEGLSAQQKDNLRNNFAQETDTPTFVHHLQRFINDTRCFRLCNSSLPAGSVVL</sequence>
<protein>
    <submittedName>
        <fullName evidence="11">Exportin-6-B isoform X1</fullName>
    </submittedName>
</protein>
<dbReference type="Gene3D" id="1.25.10.10">
    <property type="entry name" value="Leucine-rich Repeat Variant"/>
    <property type="match status" value="1"/>
</dbReference>
<keyword evidence="7" id="KW-0539">Nucleus</keyword>
<keyword evidence="4" id="KW-0813">Transport</keyword>
<dbReference type="InterPro" id="IPR001494">
    <property type="entry name" value="Importin-beta_N"/>
</dbReference>
<evidence type="ECO:0000313" key="11">
    <source>
        <dbReference type="RefSeq" id="XP_017775703.1"/>
    </source>
</evidence>
<proteinExistence type="inferred from homology"/>
<dbReference type="InterPro" id="IPR040016">
    <property type="entry name" value="XPO6"/>
</dbReference>
<comment type="subcellular location">
    <subcellularLocation>
        <location evidence="2">Cytoplasm</location>
    </subcellularLocation>
    <subcellularLocation>
        <location evidence="1">Nucleus</location>
    </subcellularLocation>
</comment>
<feature type="region of interest" description="Disordered" evidence="8">
    <location>
        <begin position="199"/>
        <end position="220"/>
    </location>
</feature>
<evidence type="ECO:0000256" key="2">
    <source>
        <dbReference type="ARBA" id="ARBA00004496"/>
    </source>
</evidence>
<dbReference type="Pfam" id="PF08389">
    <property type="entry name" value="Xpo1"/>
    <property type="match status" value="1"/>
</dbReference>
<keyword evidence="6" id="KW-0653">Protein transport</keyword>
<organism evidence="10 11">
    <name type="scientific">Nicrophorus vespilloides</name>
    <name type="common">Boreal carrion beetle</name>
    <dbReference type="NCBI Taxonomy" id="110193"/>
    <lineage>
        <taxon>Eukaryota</taxon>
        <taxon>Metazoa</taxon>
        <taxon>Ecdysozoa</taxon>
        <taxon>Arthropoda</taxon>
        <taxon>Hexapoda</taxon>
        <taxon>Insecta</taxon>
        <taxon>Pterygota</taxon>
        <taxon>Neoptera</taxon>
        <taxon>Endopterygota</taxon>
        <taxon>Coleoptera</taxon>
        <taxon>Polyphaga</taxon>
        <taxon>Staphyliniformia</taxon>
        <taxon>Silphidae</taxon>
        <taxon>Nicrophorinae</taxon>
        <taxon>Nicrophorus</taxon>
    </lineage>
</organism>
<accession>A0ABM1MMA3</accession>
<dbReference type="PANTHER" id="PTHR21452">
    <property type="entry name" value="EXPORTIN-6"/>
    <property type="match status" value="1"/>
</dbReference>
<dbReference type="Proteomes" id="UP000695000">
    <property type="component" value="Unplaced"/>
</dbReference>
<feature type="domain" description="Importin N-terminal" evidence="9">
    <location>
        <begin position="32"/>
        <end position="98"/>
    </location>
</feature>
<dbReference type="SUPFAM" id="SSF48371">
    <property type="entry name" value="ARM repeat"/>
    <property type="match status" value="1"/>
</dbReference>
<name>A0ABM1MMA3_NICVS</name>
<dbReference type="Pfam" id="PF03810">
    <property type="entry name" value="IBN_N"/>
    <property type="match status" value="1"/>
</dbReference>
<evidence type="ECO:0000256" key="1">
    <source>
        <dbReference type="ARBA" id="ARBA00004123"/>
    </source>
</evidence>
<evidence type="ECO:0000313" key="10">
    <source>
        <dbReference type="Proteomes" id="UP000695000"/>
    </source>
</evidence>
<dbReference type="SMART" id="SM00913">
    <property type="entry name" value="IBN_N"/>
    <property type="match status" value="1"/>
</dbReference>
<dbReference type="PANTHER" id="PTHR21452:SF4">
    <property type="entry name" value="EXPORTIN-6"/>
    <property type="match status" value="1"/>
</dbReference>
<evidence type="ECO:0000256" key="7">
    <source>
        <dbReference type="ARBA" id="ARBA00023242"/>
    </source>
</evidence>
<dbReference type="InterPro" id="IPR016024">
    <property type="entry name" value="ARM-type_fold"/>
</dbReference>
<dbReference type="InterPro" id="IPR013598">
    <property type="entry name" value="Exportin-1/Importin-b-like"/>
</dbReference>
<evidence type="ECO:0000256" key="3">
    <source>
        <dbReference type="ARBA" id="ARBA00009466"/>
    </source>
</evidence>
<evidence type="ECO:0000259" key="9">
    <source>
        <dbReference type="SMART" id="SM00913"/>
    </source>
</evidence>
<evidence type="ECO:0000256" key="8">
    <source>
        <dbReference type="SAM" id="MobiDB-lite"/>
    </source>
</evidence>
<keyword evidence="10" id="KW-1185">Reference proteome</keyword>
<dbReference type="InterPro" id="IPR011989">
    <property type="entry name" value="ARM-like"/>
</dbReference>
<comment type="similarity">
    <text evidence="3">Belongs to the exportin family.</text>
</comment>
<evidence type="ECO:0000256" key="6">
    <source>
        <dbReference type="ARBA" id="ARBA00022927"/>
    </source>
</evidence>
<evidence type="ECO:0000256" key="5">
    <source>
        <dbReference type="ARBA" id="ARBA00022490"/>
    </source>
</evidence>
<dbReference type="RefSeq" id="XP_017775703.1">
    <property type="nucleotide sequence ID" value="XM_017920214.1"/>
</dbReference>
<gene>
    <name evidence="11" type="primary">LOC108562037</name>
</gene>
<evidence type="ECO:0000256" key="4">
    <source>
        <dbReference type="ARBA" id="ARBA00022448"/>
    </source>
</evidence>
<reference evidence="11" key="1">
    <citation type="submission" date="2025-08" db="UniProtKB">
        <authorList>
            <consortium name="RefSeq"/>
        </authorList>
    </citation>
    <scope>IDENTIFICATION</scope>
    <source>
        <tissue evidence="11">Whole Larva</tissue>
    </source>
</reference>